<accession>L8PM67</accession>
<dbReference type="Proteomes" id="UP000011205">
    <property type="component" value="Unassembled WGS sequence"/>
</dbReference>
<sequence>MCDVRRCRPMAVIAMSAARIQFIKSTSVATG</sequence>
<comment type="caution">
    <text evidence="1">The sequence shown here is derived from an EMBL/GenBank/DDBJ whole genome shotgun (WGS) entry which is preliminary data.</text>
</comment>
<proteinExistence type="predicted"/>
<name>L8PM67_STRVR</name>
<dbReference type="EMBL" id="AMLP01000050">
    <property type="protein sequence ID" value="ELS57610.1"/>
    <property type="molecule type" value="Genomic_DNA"/>
</dbReference>
<evidence type="ECO:0000313" key="2">
    <source>
        <dbReference type="Proteomes" id="UP000011205"/>
    </source>
</evidence>
<dbReference type="AlphaFoldDB" id="L8PM67"/>
<organism evidence="1 2">
    <name type="scientific">Streptomyces viridochromogenes Tue57</name>
    <dbReference type="NCBI Taxonomy" id="1160705"/>
    <lineage>
        <taxon>Bacteria</taxon>
        <taxon>Bacillati</taxon>
        <taxon>Actinomycetota</taxon>
        <taxon>Actinomycetes</taxon>
        <taxon>Kitasatosporales</taxon>
        <taxon>Streptomycetaceae</taxon>
        <taxon>Streptomyces</taxon>
    </lineage>
</organism>
<reference evidence="1 2" key="1">
    <citation type="journal article" date="2013" name="Genome Announc.">
        <title>Draft Genome Sequence of Streptomyces viridochromogenes Strain Tu57, Producer of Avilamycin.</title>
        <authorList>
            <person name="Gruning B.A."/>
            <person name="Erxleben A."/>
            <person name="Hahnlein A."/>
            <person name="Gunther S."/>
        </authorList>
    </citation>
    <scope>NUCLEOTIDE SEQUENCE [LARGE SCALE GENOMIC DNA]</scope>
    <source>
        <strain evidence="1 2">Tue57</strain>
    </source>
</reference>
<gene>
    <name evidence="1" type="ORF">STVIR_1461</name>
</gene>
<protein>
    <submittedName>
        <fullName evidence="1">Uncharacterized protein</fullName>
    </submittedName>
</protein>
<evidence type="ECO:0000313" key="1">
    <source>
        <dbReference type="EMBL" id="ELS57610.1"/>
    </source>
</evidence>